<dbReference type="PROSITE" id="PS50943">
    <property type="entry name" value="HTH_CROC1"/>
    <property type="match status" value="1"/>
</dbReference>
<dbReference type="SUPFAM" id="SSF47413">
    <property type="entry name" value="lambda repressor-like DNA-binding domains"/>
    <property type="match status" value="1"/>
</dbReference>
<dbReference type="Pfam" id="PF01381">
    <property type="entry name" value="HTH_3"/>
    <property type="match status" value="1"/>
</dbReference>
<dbReference type="InterPro" id="IPR001387">
    <property type="entry name" value="Cro/C1-type_HTH"/>
</dbReference>
<feature type="domain" description="HTH cro/C1-type" evidence="1">
    <location>
        <begin position="9"/>
        <end position="62"/>
    </location>
</feature>
<comment type="caution">
    <text evidence="2">The sequence shown here is derived from an EMBL/GenBank/DDBJ whole genome shotgun (WGS) entry which is preliminary data.</text>
</comment>
<accession>A0A652NE73</accession>
<evidence type="ECO:0000313" key="3">
    <source>
        <dbReference type="Proteomes" id="UP000442244"/>
    </source>
</evidence>
<dbReference type="Proteomes" id="UP000442244">
    <property type="component" value="Unassembled WGS sequence"/>
</dbReference>
<dbReference type="GO" id="GO:0003677">
    <property type="term" value="F:DNA binding"/>
    <property type="evidence" value="ECO:0007669"/>
    <property type="project" value="InterPro"/>
</dbReference>
<proteinExistence type="predicted"/>
<organism evidence="2 3">
    <name type="scientific">Leuconostoc litchii</name>
    <dbReference type="NCBI Taxonomy" id="1981069"/>
    <lineage>
        <taxon>Bacteria</taxon>
        <taxon>Bacillati</taxon>
        <taxon>Bacillota</taxon>
        <taxon>Bacilli</taxon>
        <taxon>Lactobacillales</taxon>
        <taxon>Lactobacillaceae</taxon>
        <taxon>Leuconostoc</taxon>
    </lineage>
</organism>
<dbReference type="CDD" id="cd00093">
    <property type="entry name" value="HTH_XRE"/>
    <property type="match status" value="1"/>
</dbReference>
<keyword evidence="3" id="KW-1185">Reference proteome</keyword>
<reference evidence="2 3" key="1">
    <citation type="submission" date="2019-01" db="EMBL/GenBank/DDBJ databases">
        <title>Leuconostoc litchii sp. nov., a novel lactic acid bacterium isolated from lychee.</title>
        <authorList>
            <person name="Wang L.-T."/>
        </authorList>
    </citation>
    <scope>NUCLEOTIDE SEQUENCE [LARGE SCALE GENOMIC DNA]</scope>
    <source>
        <strain evidence="2 3">MB7</strain>
    </source>
</reference>
<evidence type="ECO:0000259" key="1">
    <source>
        <dbReference type="PROSITE" id="PS50943"/>
    </source>
</evidence>
<dbReference type="SMART" id="SM00530">
    <property type="entry name" value="HTH_XRE"/>
    <property type="match status" value="1"/>
</dbReference>
<dbReference type="InterPro" id="IPR010982">
    <property type="entry name" value="Lambda_DNA-bd_dom_sf"/>
</dbReference>
<gene>
    <name evidence="2" type="ORF">ESZ47_06410</name>
</gene>
<dbReference type="EMBL" id="SDGY01000002">
    <property type="protein sequence ID" value="TYC46476.1"/>
    <property type="molecule type" value="Genomic_DNA"/>
</dbReference>
<dbReference type="Gene3D" id="1.10.260.40">
    <property type="entry name" value="lambda repressor-like DNA-binding domains"/>
    <property type="match status" value="1"/>
</dbReference>
<dbReference type="OrthoDB" id="2360592at2"/>
<dbReference type="RefSeq" id="WP_148605836.1">
    <property type="nucleotide sequence ID" value="NZ_SDGY01000002.1"/>
</dbReference>
<dbReference type="AlphaFoldDB" id="A0A652NE73"/>
<sequence>MNNKKGTAIKEIRKTRGVSQQTLGTLIGSQSTVSRIENNKTEPTDHTVLLLCNTLNISFEEYFNTVFGKKKIIYRY</sequence>
<name>A0A652NE73_9LACO</name>
<evidence type="ECO:0000313" key="2">
    <source>
        <dbReference type="EMBL" id="TYC46476.1"/>
    </source>
</evidence>
<protein>
    <submittedName>
        <fullName evidence="2">XRE family transcriptional regulator</fullName>
    </submittedName>
</protein>